<feature type="domain" description="Type I restriction modification DNA specificity" evidence="4">
    <location>
        <begin position="4"/>
        <end position="178"/>
    </location>
</feature>
<sequence length="406" mass="46136">MNLPKTWSLVALGDIAAHEKGAIRRGPFGGSLKKEIFVESGFKVYEQQNAIKDDFQIGNYFIDEDKFREMEGFNVKPHDLIISCAGTIGKVAIVPYEALPGVINQALMRIRPNPEIILCRYLKWLLESPKYQRDIFGKSAGSALKNLAAISEIKKCKIPLPPLEEQRRIAAILDKADGVRRKRKEAIRLTEELLRSTFLEMFGDPVTNPKGWEIVKLGSLVVGQPNNGIFKKNHEYGGDTPVVWVKELFSGYTIDCSESRTLTPTDEEVKKFGLTKGDILFCRSSLNRDGIGFNNVFDGMDFSALFECHIIRVRLNQKKVNSIFLNYLLHFPGLRKQIIAKANTVTMSTIGQSEIKKIEFYLPPKELQDKFEIFLRKIATNRTKLENKESENLFNSLLQRAFRGEL</sequence>
<evidence type="ECO:0000313" key="5">
    <source>
        <dbReference type="EMBL" id="ARI82283.1"/>
    </source>
</evidence>
<dbReference type="PANTHER" id="PTHR30408:SF12">
    <property type="entry name" value="TYPE I RESTRICTION ENZYME MJAVIII SPECIFICITY SUBUNIT"/>
    <property type="match status" value="1"/>
</dbReference>
<dbReference type="CDD" id="cd17517">
    <property type="entry name" value="RMtype1_S_EcoKI_StySPI-TRD2-CR2_like"/>
    <property type="match status" value="1"/>
</dbReference>
<evidence type="ECO:0000256" key="3">
    <source>
        <dbReference type="ARBA" id="ARBA00023125"/>
    </source>
</evidence>
<dbReference type="REBASE" id="197118">
    <property type="entry name" value="S.Mae7806SLORF3000P"/>
</dbReference>
<keyword evidence="6" id="KW-1185">Reference proteome</keyword>
<keyword evidence="3" id="KW-0238">DNA-binding</keyword>
<evidence type="ECO:0000313" key="6">
    <source>
        <dbReference type="Proteomes" id="UP000192439"/>
    </source>
</evidence>
<dbReference type="Proteomes" id="UP000192439">
    <property type="component" value="Chromosome"/>
</dbReference>
<dbReference type="GO" id="GO:0009307">
    <property type="term" value="P:DNA restriction-modification system"/>
    <property type="evidence" value="ECO:0007669"/>
    <property type="project" value="UniProtKB-KW"/>
</dbReference>
<organism evidence="5 6">
    <name type="scientific">Microcystis aeruginosa PCC 7806SL</name>
    <dbReference type="NCBI Taxonomy" id="1903187"/>
    <lineage>
        <taxon>Bacteria</taxon>
        <taxon>Bacillati</taxon>
        <taxon>Cyanobacteriota</taxon>
        <taxon>Cyanophyceae</taxon>
        <taxon>Oscillatoriophycideae</taxon>
        <taxon>Chroococcales</taxon>
        <taxon>Microcystaceae</taxon>
        <taxon>Microcystis</taxon>
    </lineage>
</organism>
<dbReference type="CDD" id="cd17246">
    <property type="entry name" value="RMtype1_S_SonII-TRD2-CR2_like"/>
    <property type="match status" value="1"/>
</dbReference>
<reference evidence="5 6" key="1">
    <citation type="journal article" date="2018" name="Harmful Algae">
        <title>The highly heterogeneous methylated genomes and diverse restriction-modification systems of bloom-forming Microcystis.</title>
        <authorList>
            <person name="Zhao L."/>
            <person name="Song Y."/>
            <person name="Li L."/>
            <person name="Gan N."/>
            <person name="Brand J.J."/>
            <person name="Song L."/>
        </authorList>
    </citation>
    <scope>NUCLEOTIDE SEQUENCE [LARGE SCALE GENOMIC DNA]</scope>
    <source>
        <strain evidence="5 6">PCC 7806SL</strain>
    </source>
</reference>
<evidence type="ECO:0000256" key="1">
    <source>
        <dbReference type="ARBA" id="ARBA00010923"/>
    </source>
</evidence>
<dbReference type="InterPro" id="IPR052021">
    <property type="entry name" value="Type-I_RS_S_subunit"/>
</dbReference>
<dbReference type="InterPro" id="IPR000055">
    <property type="entry name" value="Restrct_endonuc_typeI_TRD"/>
</dbReference>
<gene>
    <name evidence="5" type="primary">hsdS</name>
    <name evidence="5" type="ORF">BH695_3004</name>
</gene>
<dbReference type="Pfam" id="PF01420">
    <property type="entry name" value="Methylase_S"/>
    <property type="match status" value="2"/>
</dbReference>
<dbReference type="InterPro" id="IPR044946">
    <property type="entry name" value="Restrct_endonuc_typeI_TRD_sf"/>
</dbReference>
<dbReference type="GO" id="GO:0003677">
    <property type="term" value="F:DNA binding"/>
    <property type="evidence" value="ECO:0007669"/>
    <property type="project" value="UniProtKB-KW"/>
</dbReference>
<protein>
    <submittedName>
        <fullName evidence="5">HsdS</fullName>
    </submittedName>
</protein>
<name>A0AB33C4G9_MICA7</name>
<accession>A0AB33C4G9</accession>
<proteinExistence type="inferred from homology"/>
<dbReference type="Gene3D" id="3.90.220.20">
    <property type="entry name" value="DNA methylase specificity domains"/>
    <property type="match status" value="2"/>
</dbReference>
<dbReference type="PANTHER" id="PTHR30408">
    <property type="entry name" value="TYPE-1 RESTRICTION ENZYME ECOKI SPECIFICITY PROTEIN"/>
    <property type="match status" value="1"/>
</dbReference>
<dbReference type="RefSeq" id="WP_084989956.1">
    <property type="nucleotide sequence ID" value="NZ_CP020771.1"/>
</dbReference>
<feature type="domain" description="Type I restriction modification DNA specificity" evidence="4">
    <location>
        <begin position="209"/>
        <end position="391"/>
    </location>
</feature>
<dbReference type="AlphaFoldDB" id="A0AB33C4G9"/>
<dbReference type="EMBL" id="CP020771">
    <property type="protein sequence ID" value="ARI82283.1"/>
    <property type="molecule type" value="Genomic_DNA"/>
</dbReference>
<comment type="similarity">
    <text evidence="1">Belongs to the type-I restriction system S methylase family.</text>
</comment>
<evidence type="ECO:0000259" key="4">
    <source>
        <dbReference type="Pfam" id="PF01420"/>
    </source>
</evidence>
<dbReference type="SUPFAM" id="SSF116734">
    <property type="entry name" value="DNA methylase specificity domain"/>
    <property type="match status" value="2"/>
</dbReference>
<evidence type="ECO:0000256" key="2">
    <source>
        <dbReference type="ARBA" id="ARBA00022747"/>
    </source>
</evidence>
<keyword evidence="2" id="KW-0680">Restriction system</keyword>